<dbReference type="InterPro" id="IPR036264">
    <property type="entry name" value="Bact_exopeptidase_dim_dom"/>
</dbReference>
<comment type="similarity">
    <text evidence="1">Belongs to the peptidase M20A family.</text>
</comment>
<proteinExistence type="inferred from homology"/>
<protein>
    <submittedName>
        <fullName evidence="4">Acetylornithine deacetylase</fullName>
    </submittedName>
</protein>
<evidence type="ECO:0000313" key="4">
    <source>
        <dbReference type="EMBL" id="KAF4125413.1"/>
    </source>
</evidence>
<dbReference type="SUPFAM" id="SSF55031">
    <property type="entry name" value="Bacterial exopeptidase dimerisation domain"/>
    <property type="match status" value="1"/>
</dbReference>
<dbReference type="SUPFAM" id="SSF53187">
    <property type="entry name" value="Zn-dependent exopeptidases"/>
    <property type="match status" value="1"/>
</dbReference>
<evidence type="ECO:0000313" key="5">
    <source>
        <dbReference type="Proteomes" id="UP000749293"/>
    </source>
</evidence>
<dbReference type="AlphaFoldDB" id="A0A9P4Z183"/>
<dbReference type="PANTHER" id="PTHR43808">
    <property type="entry name" value="ACETYLORNITHINE DEACETYLASE"/>
    <property type="match status" value="1"/>
</dbReference>
<evidence type="ECO:0000256" key="3">
    <source>
        <dbReference type="ARBA" id="ARBA00022801"/>
    </source>
</evidence>
<organism evidence="4 5">
    <name type="scientific">Geosmithia morbida</name>
    <dbReference type="NCBI Taxonomy" id="1094350"/>
    <lineage>
        <taxon>Eukaryota</taxon>
        <taxon>Fungi</taxon>
        <taxon>Dikarya</taxon>
        <taxon>Ascomycota</taxon>
        <taxon>Pezizomycotina</taxon>
        <taxon>Sordariomycetes</taxon>
        <taxon>Hypocreomycetidae</taxon>
        <taxon>Hypocreales</taxon>
        <taxon>Bionectriaceae</taxon>
        <taxon>Geosmithia</taxon>
    </lineage>
</organism>
<dbReference type="EMBL" id="JAANYQ010000003">
    <property type="protein sequence ID" value="KAF4125413.1"/>
    <property type="molecule type" value="Genomic_DNA"/>
</dbReference>
<evidence type="ECO:0000256" key="1">
    <source>
        <dbReference type="ARBA" id="ARBA00006247"/>
    </source>
</evidence>
<keyword evidence="2" id="KW-0479">Metal-binding</keyword>
<keyword evidence="5" id="KW-1185">Reference proteome</keyword>
<sequence length="407" mass="44618">MTAMEINEEECLDFLSRLIQHKSFSQTDGEIATTEFMAKSLAAIGLDTGIHKFDEGRRQNVIGTWKPTAGQRSLTAKSILFNGHLDHNPVSEGWTVDPWAGKVDKDFIYGIGVSNMKSGCAAYYCAVKTLKQHGWSPRADVVLTYVVGELQGGVGTMALIEQGHITEDTADCFINCEPSDIRAITMHSEALHFSIVLIGETRHMSAREEATDAILAACELIPILDGMKFNGARSPEHEKCNRCSVGVVHGALGRRLEEWRPAQVADVCKLDGSARYAPGQTQEGVMADIRAVLDAVACKFPGMRYELMQRTEPTMPAFEANADSDLVQSLNRAYLDIRNTTQPTGVLPPTCFYGSDGGHLYKSLGMEGIICGPGGKYNTRPDEKVDIADYLDCIRLFMRVIVDLCGK</sequence>
<dbReference type="Gene3D" id="3.40.630.10">
    <property type="entry name" value="Zn peptidases"/>
    <property type="match status" value="2"/>
</dbReference>
<keyword evidence="3" id="KW-0378">Hydrolase</keyword>
<dbReference type="Proteomes" id="UP000749293">
    <property type="component" value="Unassembled WGS sequence"/>
</dbReference>
<dbReference type="InterPro" id="IPR050072">
    <property type="entry name" value="Peptidase_M20A"/>
</dbReference>
<dbReference type="OrthoDB" id="10059875at2759"/>
<gene>
    <name evidence="4" type="ORF">GMORB2_4253</name>
</gene>
<comment type="caution">
    <text evidence="4">The sequence shown here is derived from an EMBL/GenBank/DDBJ whole genome shotgun (WGS) entry which is preliminary data.</text>
</comment>
<name>A0A9P4Z183_9HYPO</name>
<reference evidence="4" key="1">
    <citation type="submission" date="2020-03" db="EMBL/GenBank/DDBJ databases">
        <title>Site-based positive gene gene selection in Geosmithia morbida across the United States reveals a broad range of putative effectors and factors for local host and environmental adapation.</title>
        <authorList>
            <person name="Onufrak A."/>
            <person name="Murdoch R.W."/>
            <person name="Gazis R."/>
            <person name="Huff M."/>
            <person name="Staton M."/>
            <person name="Klingeman W."/>
            <person name="Hadziabdic D."/>
        </authorList>
    </citation>
    <scope>NUCLEOTIDE SEQUENCE</scope>
    <source>
        <strain evidence="4">1262</strain>
    </source>
</reference>
<dbReference type="Pfam" id="PF01546">
    <property type="entry name" value="Peptidase_M20"/>
    <property type="match status" value="1"/>
</dbReference>
<dbReference type="InterPro" id="IPR002933">
    <property type="entry name" value="Peptidase_M20"/>
</dbReference>
<dbReference type="RefSeq" id="XP_035324065.1">
    <property type="nucleotide sequence ID" value="XM_035466228.1"/>
</dbReference>
<accession>A0A9P4Z183</accession>
<dbReference type="GO" id="GO:0016787">
    <property type="term" value="F:hydrolase activity"/>
    <property type="evidence" value="ECO:0007669"/>
    <property type="project" value="UniProtKB-KW"/>
</dbReference>
<dbReference type="GeneID" id="55970481"/>
<dbReference type="GO" id="GO:0046872">
    <property type="term" value="F:metal ion binding"/>
    <property type="evidence" value="ECO:0007669"/>
    <property type="project" value="UniProtKB-KW"/>
</dbReference>
<evidence type="ECO:0000256" key="2">
    <source>
        <dbReference type="ARBA" id="ARBA00022723"/>
    </source>
</evidence>